<dbReference type="RefSeq" id="XP_033429554.1">
    <property type="nucleotide sequence ID" value="XM_033567559.1"/>
</dbReference>
<gene>
    <name evidence="1" type="ORF">ATNIH1004_002874</name>
</gene>
<name>A0A5M9MZ81_9EURO</name>
<dbReference type="VEuPathDB" id="FungiDB:EYZ11_004488"/>
<evidence type="ECO:0000313" key="2">
    <source>
        <dbReference type="Proteomes" id="UP000324241"/>
    </source>
</evidence>
<dbReference type="AlphaFoldDB" id="A0A5M9MZ81"/>
<accession>A0A5M9MZ81</accession>
<organism evidence="1 2">
    <name type="scientific">Aspergillus tanneri</name>
    <dbReference type="NCBI Taxonomy" id="1220188"/>
    <lineage>
        <taxon>Eukaryota</taxon>
        <taxon>Fungi</taxon>
        <taxon>Dikarya</taxon>
        <taxon>Ascomycota</taxon>
        <taxon>Pezizomycotina</taxon>
        <taxon>Eurotiomycetes</taxon>
        <taxon>Eurotiomycetidae</taxon>
        <taxon>Eurotiales</taxon>
        <taxon>Aspergillaceae</taxon>
        <taxon>Aspergillus</taxon>
        <taxon>Aspergillus subgen. Circumdati</taxon>
    </lineage>
</organism>
<reference evidence="1 2" key="1">
    <citation type="submission" date="2019-08" db="EMBL/GenBank/DDBJ databases">
        <title>The genome sequence of a newly discovered highly antifungal drug resistant Aspergillus species, Aspergillus tanneri NIH 1004.</title>
        <authorList>
            <person name="Mounaud S."/>
            <person name="Singh I."/>
            <person name="Joardar V."/>
            <person name="Pakala S."/>
            <person name="Pakala S."/>
            <person name="Venepally P."/>
            <person name="Chung J.K."/>
            <person name="Losada L."/>
            <person name="Nierman W.C."/>
        </authorList>
    </citation>
    <scope>NUCLEOTIDE SEQUENCE [LARGE SCALE GENOMIC DNA]</scope>
    <source>
        <strain evidence="1 2">NIH1004</strain>
    </source>
</reference>
<dbReference type="GeneID" id="54325576"/>
<protein>
    <submittedName>
        <fullName evidence="1">Uncharacterized protein</fullName>
    </submittedName>
</protein>
<evidence type="ECO:0000313" key="1">
    <source>
        <dbReference type="EMBL" id="KAA8650193.1"/>
    </source>
</evidence>
<dbReference type="InterPro" id="IPR021842">
    <property type="entry name" value="DUF3435"/>
</dbReference>
<dbReference type="OrthoDB" id="4360997at2759"/>
<comment type="caution">
    <text evidence="1">The sequence shown here is derived from an EMBL/GenBank/DDBJ whole genome shotgun (WGS) entry which is preliminary data.</text>
</comment>
<dbReference type="Pfam" id="PF11917">
    <property type="entry name" value="DUF3435"/>
    <property type="match status" value="1"/>
</dbReference>
<dbReference type="PANTHER" id="PTHR37535">
    <property type="entry name" value="FLUG DOMAIN PROTEIN"/>
    <property type="match status" value="1"/>
</dbReference>
<sequence length="99" mass="11215">MVSPKEPKADKALTFSSLHHNYTKLAKRDGFRDVLRVHSIRGNVANKIDPKASEATRGQALDHQNHDTYLKYQAALKSLDVQALFYDLVPDYECRDLAS</sequence>
<proteinExistence type="predicted"/>
<dbReference type="EMBL" id="QUQM01000001">
    <property type="protein sequence ID" value="KAA8650193.1"/>
    <property type="molecule type" value="Genomic_DNA"/>
</dbReference>
<dbReference type="PANTHER" id="PTHR37535:SF3">
    <property type="entry name" value="FLUG DOMAIN-CONTAINING PROTEIN"/>
    <property type="match status" value="1"/>
</dbReference>
<dbReference type="Proteomes" id="UP000324241">
    <property type="component" value="Unassembled WGS sequence"/>
</dbReference>